<feature type="transmembrane region" description="Helical" evidence="1">
    <location>
        <begin position="123"/>
        <end position="141"/>
    </location>
</feature>
<reference evidence="4" key="1">
    <citation type="submission" date="2021-04" db="EMBL/GenBank/DDBJ databases">
        <title>Devosia litorisediminis sp. nov., isolated from a sand dune.</title>
        <authorList>
            <person name="Park S."/>
            <person name="Yoon J.-H."/>
        </authorList>
    </citation>
    <scope>NUCLEOTIDE SEQUENCE</scope>
    <source>
        <strain evidence="4">BSSL-BM10</strain>
    </source>
</reference>
<dbReference type="Proteomes" id="UP000678281">
    <property type="component" value="Unassembled WGS sequence"/>
</dbReference>
<organism evidence="4 5">
    <name type="scientific">Devosia litorisediminis</name>
    <dbReference type="NCBI Taxonomy" id="2829817"/>
    <lineage>
        <taxon>Bacteria</taxon>
        <taxon>Pseudomonadati</taxon>
        <taxon>Pseudomonadota</taxon>
        <taxon>Alphaproteobacteria</taxon>
        <taxon>Hyphomicrobiales</taxon>
        <taxon>Devosiaceae</taxon>
        <taxon>Devosia</taxon>
    </lineage>
</organism>
<dbReference type="SMART" id="SM00052">
    <property type="entry name" value="EAL"/>
    <property type="match status" value="1"/>
</dbReference>
<dbReference type="PROSITE" id="PS50883">
    <property type="entry name" value="EAL"/>
    <property type="match status" value="1"/>
</dbReference>
<feature type="transmembrane region" description="Helical" evidence="1">
    <location>
        <begin position="172"/>
        <end position="193"/>
    </location>
</feature>
<evidence type="ECO:0000259" key="2">
    <source>
        <dbReference type="PROSITE" id="PS50883"/>
    </source>
</evidence>
<gene>
    <name evidence="4" type="ORF">KD146_10325</name>
</gene>
<dbReference type="InterPro" id="IPR043128">
    <property type="entry name" value="Rev_trsase/Diguanyl_cyclase"/>
</dbReference>
<dbReference type="Pfam" id="PF00990">
    <property type="entry name" value="GGDEF"/>
    <property type="match status" value="1"/>
</dbReference>
<dbReference type="InterPro" id="IPR000160">
    <property type="entry name" value="GGDEF_dom"/>
</dbReference>
<keyword evidence="1" id="KW-1133">Transmembrane helix</keyword>
<feature type="transmembrane region" description="Helical" evidence="1">
    <location>
        <begin position="33"/>
        <end position="51"/>
    </location>
</feature>
<dbReference type="InterPro" id="IPR050706">
    <property type="entry name" value="Cyclic-di-GMP_PDE-like"/>
</dbReference>
<dbReference type="NCBIfam" id="TIGR00254">
    <property type="entry name" value="GGDEF"/>
    <property type="match status" value="1"/>
</dbReference>
<dbReference type="Gene3D" id="3.20.20.450">
    <property type="entry name" value="EAL domain"/>
    <property type="match status" value="1"/>
</dbReference>
<dbReference type="InterPro" id="IPR001633">
    <property type="entry name" value="EAL_dom"/>
</dbReference>
<keyword evidence="5" id="KW-1185">Reference proteome</keyword>
<dbReference type="AlphaFoldDB" id="A0A942EB12"/>
<protein>
    <submittedName>
        <fullName evidence="4">EAL domain-containing protein</fullName>
    </submittedName>
</protein>
<sequence>MWTVKSIKRLFSVPDDPELVLAQAQALSRQVPLMYAMVLVNTVILASTHVGVAPDLLAIYVPAILTLASLARIASWWRDRGNSQDLEKARRSIGMMMRVMPVLSVGFAVWTIGLLPYGDGYQQSQVVFFCGITTIGCMFCLMHVRAAALTMGALALLPFTLVMLAMNHPVLAAMAINLAAVVVVMLFVLMGNYRDFSALVASRTAMAQKQAETQRLSDENDRLANVDTLTGLPNRRSFDRHLDQMLSTPQPEGSEIAVVRLDLDSFKSVNEIFGQITGDRVLVEVARRLNMLRPPGTFVSRLGVDNFALVLSGPMSDDILNKFGAVLCRAMRSSFDLQSANIHLSASVGLATARPGDSAAMVYDRADYVTSLAKRDCRGSALVFAERHEHEISKVRRIEHELYTADLDAELSIVFQQQFDTALNCTTGYEVLARWNSPVLGQVSPVEFIPLAERTGVICRITQTVLRKALAASAKLPQHIRLSVNLSANDVGSTPATEAIIELVEAAGQPCRIDFEITETAIMRDMKQAGDALASLLTLGSRIALDDFGTGHSSLTHVQKLPLDRIKIDRSFVADIVGDTTSRAIVKTMVDMSHNLGISCVFEGVETPEQLTTLKALGGTLMQGYLFGRPVDEDTMLTQVAQEQASWGAKSIEKLGAAN</sequence>
<feature type="domain" description="EAL" evidence="2">
    <location>
        <begin position="395"/>
        <end position="644"/>
    </location>
</feature>
<dbReference type="RefSeq" id="WP_212658584.1">
    <property type="nucleotide sequence ID" value="NZ_JAGXTP010000001.1"/>
</dbReference>
<dbReference type="PROSITE" id="PS50887">
    <property type="entry name" value="GGDEF"/>
    <property type="match status" value="1"/>
</dbReference>
<accession>A0A942EB12</accession>
<evidence type="ECO:0000256" key="1">
    <source>
        <dbReference type="SAM" id="Phobius"/>
    </source>
</evidence>
<dbReference type="InterPro" id="IPR035919">
    <property type="entry name" value="EAL_sf"/>
</dbReference>
<dbReference type="Pfam" id="PF00563">
    <property type="entry name" value="EAL"/>
    <property type="match status" value="1"/>
</dbReference>
<dbReference type="SUPFAM" id="SSF55073">
    <property type="entry name" value="Nucleotide cyclase"/>
    <property type="match status" value="1"/>
</dbReference>
<feature type="transmembrane region" description="Helical" evidence="1">
    <location>
        <begin position="57"/>
        <end position="77"/>
    </location>
</feature>
<proteinExistence type="predicted"/>
<dbReference type="CDD" id="cd01948">
    <property type="entry name" value="EAL"/>
    <property type="match status" value="1"/>
</dbReference>
<feature type="transmembrane region" description="Helical" evidence="1">
    <location>
        <begin position="98"/>
        <end position="117"/>
    </location>
</feature>
<dbReference type="InterPro" id="IPR029787">
    <property type="entry name" value="Nucleotide_cyclase"/>
</dbReference>
<keyword evidence="1" id="KW-0812">Transmembrane</keyword>
<dbReference type="SUPFAM" id="SSF141868">
    <property type="entry name" value="EAL domain-like"/>
    <property type="match status" value="1"/>
</dbReference>
<dbReference type="PANTHER" id="PTHR33121">
    <property type="entry name" value="CYCLIC DI-GMP PHOSPHODIESTERASE PDEF"/>
    <property type="match status" value="1"/>
</dbReference>
<dbReference type="EMBL" id="JAGXTP010000001">
    <property type="protein sequence ID" value="MBS3849089.1"/>
    <property type="molecule type" value="Genomic_DNA"/>
</dbReference>
<evidence type="ECO:0000259" key="3">
    <source>
        <dbReference type="PROSITE" id="PS50887"/>
    </source>
</evidence>
<dbReference type="CDD" id="cd01949">
    <property type="entry name" value="GGDEF"/>
    <property type="match status" value="1"/>
</dbReference>
<feature type="domain" description="GGDEF" evidence="3">
    <location>
        <begin position="254"/>
        <end position="386"/>
    </location>
</feature>
<evidence type="ECO:0000313" key="5">
    <source>
        <dbReference type="Proteomes" id="UP000678281"/>
    </source>
</evidence>
<evidence type="ECO:0000313" key="4">
    <source>
        <dbReference type="EMBL" id="MBS3849089.1"/>
    </source>
</evidence>
<dbReference type="SMART" id="SM00267">
    <property type="entry name" value="GGDEF"/>
    <property type="match status" value="1"/>
</dbReference>
<keyword evidence="1" id="KW-0472">Membrane</keyword>
<dbReference type="Gene3D" id="3.30.70.270">
    <property type="match status" value="1"/>
</dbReference>
<name>A0A942EB12_9HYPH</name>
<comment type="caution">
    <text evidence="4">The sequence shown here is derived from an EMBL/GenBank/DDBJ whole genome shotgun (WGS) entry which is preliminary data.</text>
</comment>
<dbReference type="PANTHER" id="PTHR33121:SF71">
    <property type="entry name" value="OXYGEN SENSOR PROTEIN DOSP"/>
    <property type="match status" value="1"/>
</dbReference>
<dbReference type="GO" id="GO:0071111">
    <property type="term" value="F:cyclic-guanylate-specific phosphodiesterase activity"/>
    <property type="evidence" value="ECO:0007669"/>
    <property type="project" value="InterPro"/>
</dbReference>